<dbReference type="GeneID" id="80539417"/>
<protein>
    <submittedName>
        <fullName evidence="3">P74</fullName>
    </submittedName>
</protein>
<reference evidence="3" key="1">
    <citation type="journal article" date="2020" name="Viruses">
        <title>Genome Analysis of a Novel Clade b Betabaculovirus Isolated from the Legume Pest Matsumuraeses phaseoli (Lepidoptera: Tortricidae).</title>
        <authorList>
            <person name="Shu R."/>
            <person name="Meng Q."/>
            <person name="Miao L."/>
            <person name="Liang H."/>
            <person name="Chen J."/>
            <person name="Xu Y."/>
            <person name="Cheng L."/>
            <person name="Jin W."/>
            <person name="Qin Q."/>
            <person name="Zhang H."/>
        </authorList>
    </citation>
    <scope>NUCLEOTIDE SEQUENCE</scope>
    <source>
        <strain evidence="3">IOZ01</strain>
    </source>
</reference>
<dbReference type="RefSeq" id="YP_010800771.1">
    <property type="nucleotide sequence ID" value="NC_076905.1"/>
</dbReference>
<feature type="transmembrane region" description="Helical" evidence="1">
    <location>
        <begin position="650"/>
        <end position="669"/>
    </location>
</feature>
<feature type="transmembrane region" description="Helical" evidence="1">
    <location>
        <begin position="617"/>
        <end position="638"/>
    </location>
</feature>
<keyword evidence="4" id="KW-1185">Reference proteome</keyword>
<dbReference type="Pfam" id="PF04583">
    <property type="entry name" value="Baculo_p74"/>
    <property type="match status" value="1"/>
</dbReference>
<proteinExistence type="predicted"/>
<evidence type="ECO:0000313" key="3">
    <source>
        <dbReference type="EMBL" id="QOD40016.1"/>
    </source>
</evidence>
<keyword evidence="1" id="KW-0812">Transmembrane</keyword>
<keyword evidence="1" id="KW-0472">Membrane</keyword>
<accession>A0AAE7SY98</accession>
<dbReference type="InterPro" id="IPR007663">
    <property type="entry name" value="Baculo_p74"/>
</dbReference>
<gene>
    <name evidence="3" type="primary">p74</name>
    <name evidence="3" type="ORF">H4Q86_053</name>
</gene>
<dbReference type="Proteomes" id="UP000829694">
    <property type="component" value="Segment"/>
</dbReference>
<dbReference type="KEGG" id="vg:80539417"/>
<evidence type="ECO:0000313" key="4">
    <source>
        <dbReference type="Proteomes" id="UP000829694"/>
    </source>
</evidence>
<dbReference type="Pfam" id="PF08404">
    <property type="entry name" value="Baculo_p74_N"/>
    <property type="match status" value="1"/>
</dbReference>
<keyword evidence="1" id="KW-1133">Transmembrane helix</keyword>
<sequence>MATPTQLDLIYAVQYLTNRDALSFIPKWRARFPHILIDYTLRYAVYDDYHVPRPMLQNSAMVVEVFFSKQGCESMSCFPYTETGVIDYMKSPLGGYTQTSDTPVQYNQPACFNLDPSLAARDGNIQSVELRYTNNKQCVLVDSFTKAWMNSPYIRVSDHVVRGVDDVPGFNVALDEDPAFPERVKGSFNAAYCRRFGRNLTQNACQQPWYEVLVSFVLGESIMTTFKLAANQVFDDLRNFDYHKPSALLPDAPQPEGLSMLEQWYLVRDTTVNEAMEQGFLNNQFPFMLLEKLHYTANEGFYHQRYTVGEDTPRRSRGLMEDLLERRLMVLNKFNSSRRISTNTQINVMNSNLQKYKKNDTYSLASGRQSSGEASLEMIIIQFLEDHSLIMGILTELGFNVLESTLTSMLQQINKVLIPSLKRMLLLQSRRMTVALLGETYKSAMVHALNRAFIKTVTTAAKATVRAVKAAASIANLALAFVTIADFVLMIWDPFGYSNMFPRHYLDDLSSAFLASYYESLDANSRDIIEFVPMHFSNMVMDEEEDYFTDSMLHLADYLAVLDVNSNGQMVNLMNGETIDDFNEEELTGASLAANDTWAYFKWFCARHDALILKPNLINNLLVTISVTTTIGALLYYTKNYKVISVQYRLNLELLFLIITIMCCLVIVLPSMNYYARLAHHTLPSLPIL</sequence>
<feature type="domain" description="Baculoviridae p74 N-terminal" evidence="2">
    <location>
        <begin position="5"/>
        <end position="301"/>
    </location>
</feature>
<dbReference type="InterPro" id="IPR013613">
    <property type="entry name" value="Baculo_p74_N"/>
</dbReference>
<name>A0AAE7SY98_9BBAC</name>
<evidence type="ECO:0000256" key="1">
    <source>
        <dbReference type="SAM" id="Phobius"/>
    </source>
</evidence>
<organism evidence="3 4">
    <name type="scientific">Matsumuraeses phaseoli granulovirus</name>
    <dbReference type="NCBI Taxonomy" id="2760664"/>
    <lineage>
        <taxon>Viruses</taxon>
        <taxon>Viruses incertae sedis</taxon>
        <taxon>Naldaviricetes</taxon>
        <taxon>Lefavirales</taxon>
        <taxon>Baculoviridae</taxon>
        <taxon>Betabaculovirus</taxon>
        <taxon>Betabaculovirus maphaseoli</taxon>
    </lineage>
</organism>
<evidence type="ECO:0000259" key="2">
    <source>
        <dbReference type="Pfam" id="PF08404"/>
    </source>
</evidence>
<dbReference type="EMBL" id="MT844067">
    <property type="protein sequence ID" value="QOD40016.1"/>
    <property type="molecule type" value="Genomic_DNA"/>
</dbReference>
<dbReference type="GO" id="GO:0019058">
    <property type="term" value="P:viral life cycle"/>
    <property type="evidence" value="ECO:0007669"/>
    <property type="project" value="InterPro"/>
</dbReference>